<proteinExistence type="predicted"/>
<accession>A0A947CVG4</accession>
<dbReference type="EMBL" id="JAHHQF010000008">
    <property type="protein sequence ID" value="MBT9281112.1"/>
    <property type="molecule type" value="Genomic_DNA"/>
</dbReference>
<sequence>MFSDVPPEHWAAGTIAWAVEHGVAKGYDDGTFRPNDTVTEAEFLAMLINAHRPPMPGKYQHWADPYYAFAEEMNWPVEGAHEIIKRSVEIPRVRVAEIVAAADGVNDRGDDAIRYLIRKGLAKGKKPGEASVESFAGDDLLTRAEAVAFIRNLKESGLKVLKARPN</sequence>
<name>A0A947CVG4_HYDSH</name>
<feature type="domain" description="SLH" evidence="1">
    <location>
        <begin position="1"/>
        <end position="61"/>
    </location>
</feature>
<protein>
    <submittedName>
        <fullName evidence="2">S-layer homology domain-containing protein</fullName>
    </submittedName>
</protein>
<dbReference type="PANTHER" id="PTHR43308">
    <property type="entry name" value="OUTER MEMBRANE PROTEIN ALPHA-RELATED"/>
    <property type="match status" value="1"/>
</dbReference>
<dbReference type="PROSITE" id="PS51272">
    <property type="entry name" value="SLH"/>
    <property type="match status" value="1"/>
</dbReference>
<gene>
    <name evidence="2" type="ORF">KM312_00305</name>
</gene>
<dbReference type="Proteomes" id="UP000748108">
    <property type="component" value="Unassembled WGS sequence"/>
</dbReference>
<evidence type="ECO:0000313" key="2">
    <source>
        <dbReference type="EMBL" id="MBT9281112.1"/>
    </source>
</evidence>
<comment type="caution">
    <text evidence="2">The sequence shown here is derived from an EMBL/GenBank/DDBJ whole genome shotgun (WGS) entry which is preliminary data.</text>
</comment>
<evidence type="ECO:0000313" key="3">
    <source>
        <dbReference type="Proteomes" id="UP000748108"/>
    </source>
</evidence>
<dbReference type="PANTHER" id="PTHR43308:SF5">
    <property type="entry name" value="S-LAYER PROTEIN _ PEPTIDOGLYCAN ENDO-BETA-N-ACETYLGLUCOSAMINIDASE"/>
    <property type="match status" value="1"/>
</dbReference>
<dbReference type="InterPro" id="IPR051465">
    <property type="entry name" value="Cell_Envelope_Struct_Comp"/>
</dbReference>
<dbReference type="Pfam" id="PF00395">
    <property type="entry name" value="SLH"/>
    <property type="match status" value="2"/>
</dbReference>
<dbReference type="AlphaFoldDB" id="A0A947CVG4"/>
<evidence type="ECO:0000259" key="1">
    <source>
        <dbReference type="PROSITE" id="PS51272"/>
    </source>
</evidence>
<organism evidence="2 3">
    <name type="scientific">Hydrogenibacillus schlegelii</name>
    <name type="common">Bacillus schlegelii</name>
    <dbReference type="NCBI Taxonomy" id="1484"/>
    <lineage>
        <taxon>Bacteria</taxon>
        <taxon>Bacillati</taxon>
        <taxon>Bacillota</taxon>
        <taxon>Bacilli</taxon>
        <taxon>Bacillales</taxon>
        <taxon>Bacillales Family X. Incertae Sedis</taxon>
        <taxon>Hydrogenibacillus</taxon>
    </lineage>
</organism>
<reference evidence="2" key="1">
    <citation type="journal article" date="2021" name="Microbiology">
        <title>Metagenomic Analysis of the Microbial Community in the Underground Coal Fire Area (Kemerovo Region, Russia) Revealed Predominance of Thermophilic Members of the Phyla Deinococcus-thermus, Aquificae, and Firmicutes.</title>
        <authorList>
            <person name="Kadnikov V."/>
            <person name="Mardanov A.V."/>
            <person name="Beletsky A.V."/>
            <person name="Karnachuk O.V."/>
            <person name="Ravin N.V."/>
        </authorList>
    </citation>
    <scope>NUCLEOTIDE SEQUENCE</scope>
    <source>
        <strain evidence="2">RBS10-49</strain>
    </source>
</reference>
<dbReference type="InterPro" id="IPR001119">
    <property type="entry name" value="SLH_dom"/>
</dbReference>